<gene>
    <name evidence="1" type="ORF">NRE15_05995</name>
</gene>
<accession>A0ABY5P8W8</accession>
<name>A0ABY5P8W8_9LACT</name>
<dbReference type="EMBL" id="CP102453">
    <property type="protein sequence ID" value="UUX35192.1"/>
    <property type="molecule type" value="Genomic_DNA"/>
</dbReference>
<organism evidence="1 2">
    <name type="scientific">Fundicoccus culcitae</name>
    <dbReference type="NCBI Taxonomy" id="2969821"/>
    <lineage>
        <taxon>Bacteria</taxon>
        <taxon>Bacillati</taxon>
        <taxon>Bacillota</taxon>
        <taxon>Bacilli</taxon>
        <taxon>Lactobacillales</taxon>
        <taxon>Aerococcaceae</taxon>
        <taxon>Fundicoccus</taxon>
    </lineage>
</organism>
<protein>
    <recommendedName>
        <fullName evidence="3">S1 motif domain-containing protein</fullName>
    </recommendedName>
</protein>
<sequence length="591" mass="67450">MKHKWVKILILFLLVGWVSPIVYGQEANPEVTTIRLRIYEPEDIYEEDYPEDEIVLTGSAWINRAIHELRSNIVGIIPVIPLDEPLVKTDFYDASQLGEGIFRIQTRDDHILTLIASETEEKITFRMELELIDDLDDEEEFFSLLGYLVRTLDASIDSEKIYDAYHNHFGSGEDFMVDSVKVIQAGVKENIIVVERDLTTEVESGRYPNYVVSVPAEDEADIRLSADIFANHAEETARQEAAVFTQANTYLVDLLEGNAVEDRFSISGKRELEEIGDIYSEDYPVIEQAIVNREWLNRILVELTLSFSNELSQPGLYSYGGDAHTTYYYPNHRIEVYLFSGAFDGRQLVEVRKSKYEYADWLRKAKADEESDLFYEFATLGKILDPQLTEEDLRAGFAQFVEHNEDFTLGDLTVYQKGLREDIIYLSRDVTDEVDGGIYLDYSEGLADAAEEALITDERREVGSIANGHAIVGEDLPEDASLNAALKYSNYYYNQYRENVEVYTPLLDAGVIEGDILAVEEDEGSWYLMVDSNYQKTVLMELPKALAGEAVEVGQFIRARVRNVGLRFDVFDQLMEHYYVEGVELLEITGN</sequence>
<dbReference type="Proteomes" id="UP001315967">
    <property type="component" value="Chromosome"/>
</dbReference>
<reference evidence="1 2" key="1">
    <citation type="submission" date="2022-08" db="EMBL/GenBank/DDBJ databases">
        <title>Aerococcaceae sp. nov isolated from spoiled eye mask.</title>
        <authorList>
            <person name="Zhou G."/>
            <person name="Xie X.-B."/>
            <person name="Shi Q.-S."/>
            <person name="Wang Y.-S."/>
            <person name="Wen X."/>
            <person name="Peng H."/>
            <person name="Yang X.-J."/>
            <person name="Tao H.-B."/>
            <person name="Huang X.-M."/>
        </authorList>
    </citation>
    <scope>NUCLEOTIDE SEQUENCE [LARGE SCALE GENOMIC DNA]</scope>
    <source>
        <strain evidence="2">DM20194951</strain>
    </source>
</reference>
<keyword evidence="2" id="KW-1185">Reference proteome</keyword>
<proteinExistence type="predicted"/>
<evidence type="ECO:0000313" key="2">
    <source>
        <dbReference type="Proteomes" id="UP001315967"/>
    </source>
</evidence>
<evidence type="ECO:0008006" key="3">
    <source>
        <dbReference type="Google" id="ProtNLM"/>
    </source>
</evidence>
<evidence type="ECO:0000313" key="1">
    <source>
        <dbReference type="EMBL" id="UUX35192.1"/>
    </source>
</evidence>
<dbReference type="RefSeq" id="WP_313794685.1">
    <property type="nucleotide sequence ID" value="NZ_CP102453.1"/>
</dbReference>